<dbReference type="Pfam" id="PF08279">
    <property type="entry name" value="HTH_11"/>
    <property type="match status" value="1"/>
</dbReference>
<evidence type="ECO:0000259" key="2">
    <source>
        <dbReference type="Pfam" id="PF13280"/>
    </source>
</evidence>
<feature type="domain" description="WYL" evidence="2">
    <location>
        <begin position="136"/>
        <end position="204"/>
    </location>
</feature>
<dbReference type="PANTHER" id="PTHR34580:SF1">
    <property type="entry name" value="PROTEIN PAFC"/>
    <property type="match status" value="1"/>
</dbReference>
<dbReference type="PIRSF" id="PIRSF016838">
    <property type="entry name" value="PafC"/>
    <property type="match status" value="1"/>
</dbReference>
<dbReference type="InterPro" id="IPR028349">
    <property type="entry name" value="PafC-like"/>
</dbReference>
<dbReference type="Gene3D" id="1.10.10.10">
    <property type="entry name" value="Winged helix-like DNA-binding domain superfamily/Winged helix DNA-binding domain"/>
    <property type="match status" value="1"/>
</dbReference>
<dbReference type="PROSITE" id="PS52050">
    <property type="entry name" value="WYL"/>
    <property type="match status" value="1"/>
</dbReference>
<evidence type="ECO:0000259" key="1">
    <source>
        <dbReference type="Pfam" id="PF08279"/>
    </source>
</evidence>
<protein>
    <submittedName>
        <fullName evidence="4">YafY family protein</fullName>
    </submittedName>
</protein>
<evidence type="ECO:0000313" key="4">
    <source>
        <dbReference type="EMBL" id="MFC3833774.1"/>
    </source>
</evidence>
<dbReference type="EMBL" id="JBHRZG010000013">
    <property type="protein sequence ID" value="MFC3833774.1"/>
    <property type="molecule type" value="Genomic_DNA"/>
</dbReference>
<dbReference type="InterPro" id="IPR051534">
    <property type="entry name" value="CBASS_pafABC_assoc_protein"/>
</dbReference>
<dbReference type="Proteomes" id="UP001595803">
    <property type="component" value="Unassembled WGS sequence"/>
</dbReference>
<dbReference type="InterPro" id="IPR057727">
    <property type="entry name" value="WCX_dom"/>
</dbReference>
<dbReference type="InterPro" id="IPR036390">
    <property type="entry name" value="WH_DNA-bd_sf"/>
</dbReference>
<reference evidence="5" key="1">
    <citation type="journal article" date="2019" name="Int. J. Syst. Evol. Microbiol.">
        <title>The Global Catalogue of Microorganisms (GCM) 10K type strain sequencing project: providing services to taxonomists for standard genome sequencing and annotation.</title>
        <authorList>
            <consortium name="The Broad Institute Genomics Platform"/>
            <consortium name="The Broad Institute Genome Sequencing Center for Infectious Disease"/>
            <person name="Wu L."/>
            <person name="Ma J."/>
        </authorList>
    </citation>
    <scope>NUCLEOTIDE SEQUENCE [LARGE SCALE GENOMIC DNA]</scope>
    <source>
        <strain evidence="5">CCTCC AB 2017081</strain>
    </source>
</reference>
<comment type="caution">
    <text evidence="4">The sequence shown here is derived from an EMBL/GenBank/DDBJ whole genome shotgun (WGS) entry which is preliminary data.</text>
</comment>
<feature type="domain" description="Helix-turn-helix type 11" evidence="1">
    <location>
        <begin position="6"/>
        <end position="58"/>
    </location>
</feature>
<gene>
    <name evidence="4" type="ORF">ACFOSB_12980</name>
</gene>
<proteinExistence type="predicted"/>
<keyword evidence="5" id="KW-1185">Reference proteome</keyword>
<dbReference type="PANTHER" id="PTHR34580">
    <property type="match status" value="1"/>
</dbReference>
<dbReference type="InterPro" id="IPR026881">
    <property type="entry name" value="WYL_dom"/>
</dbReference>
<accession>A0ABV7Z9T2</accession>
<dbReference type="Pfam" id="PF25583">
    <property type="entry name" value="WCX"/>
    <property type="match status" value="1"/>
</dbReference>
<name>A0ABV7Z9T2_9DEIO</name>
<evidence type="ECO:0000259" key="3">
    <source>
        <dbReference type="Pfam" id="PF25583"/>
    </source>
</evidence>
<dbReference type="SUPFAM" id="SSF46785">
    <property type="entry name" value="Winged helix' DNA-binding domain"/>
    <property type="match status" value="1"/>
</dbReference>
<dbReference type="RefSeq" id="WP_322473540.1">
    <property type="nucleotide sequence ID" value="NZ_JBHRZG010000013.1"/>
</dbReference>
<evidence type="ECO:0000313" key="5">
    <source>
        <dbReference type="Proteomes" id="UP001595803"/>
    </source>
</evidence>
<dbReference type="Pfam" id="PF13280">
    <property type="entry name" value="WYL"/>
    <property type="match status" value="1"/>
</dbReference>
<feature type="domain" description="WCX" evidence="3">
    <location>
        <begin position="227"/>
        <end position="303"/>
    </location>
</feature>
<dbReference type="InterPro" id="IPR036388">
    <property type="entry name" value="WH-like_DNA-bd_sf"/>
</dbReference>
<organism evidence="4 5">
    <name type="scientific">Deinococcus rufus</name>
    <dbReference type="NCBI Taxonomy" id="2136097"/>
    <lineage>
        <taxon>Bacteria</taxon>
        <taxon>Thermotogati</taxon>
        <taxon>Deinococcota</taxon>
        <taxon>Deinococci</taxon>
        <taxon>Deinococcales</taxon>
        <taxon>Deinococcaceae</taxon>
        <taxon>Deinococcus</taxon>
    </lineage>
</organism>
<sequence length="306" mass="33490">MNRTDRLLAVVLELQGREWTTAAALARQFGISERTVYRDVLALNEAGVPVLSVPGRGYSLMPGYFLPPLHLSVPEAVMLSLGAEAVSAAFDAEYRAAAQSAQKKLTAALPDGRRGEVEDLRGRLRVVPPDEGADAELLRVLRGAVLGGRVVGFTYHKPGGDPGGRQVFPLSLVYLHGAWLLGAYDPARSDRRTFRLSRIEHLTVEATTFDRDPAWRTGPEPDREGRNVTVRLQFPAGSERALRERPSFFQHAVTPARGGLEVTLRVRDGRDVLAWVLSWGADVRVLEPDGLRELVQAEARGMLAGS</sequence>
<dbReference type="InterPro" id="IPR013196">
    <property type="entry name" value="HTH_11"/>
</dbReference>